<dbReference type="PROSITE" id="PS00211">
    <property type="entry name" value="ABC_TRANSPORTER_1"/>
    <property type="match status" value="1"/>
</dbReference>
<dbReference type="Pfam" id="PF00664">
    <property type="entry name" value="ABC_membrane"/>
    <property type="match status" value="1"/>
</dbReference>
<evidence type="ECO:0000256" key="7">
    <source>
        <dbReference type="ARBA" id="ARBA00022967"/>
    </source>
</evidence>
<evidence type="ECO:0000313" key="15">
    <source>
        <dbReference type="EMBL" id="QPS09034.1"/>
    </source>
</evidence>
<feature type="transmembrane region" description="Helical" evidence="12">
    <location>
        <begin position="21"/>
        <end position="41"/>
    </location>
</feature>
<evidence type="ECO:0000259" key="13">
    <source>
        <dbReference type="PROSITE" id="PS50893"/>
    </source>
</evidence>
<feature type="transmembrane region" description="Helical" evidence="12">
    <location>
        <begin position="61"/>
        <end position="82"/>
    </location>
</feature>
<evidence type="ECO:0000313" key="16">
    <source>
        <dbReference type="Proteomes" id="UP000594778"/>
    </source>
</evidence>
<dbReference type="FunFam" id="3.40.50.300:FF:000221">
    <property type="entry name" value="Multidrug ABC transporter ATP-binding protein"/>
    <property type="match status" value="1"/>
</dbReference>
<accession>A0A7T2S4Y6</accession>
<dbReference type="GO" id="GO:0005886">
    <property type="term" value="C:plasma membrane"/>
    <property type="evidence" value="ECO:0007669"/>
    <property type="project" value="UniProtKB-SubCell"/>
</dbReference>
<sequence>MNLLELLRLGDDLSGKRDPRLLQGMALAIGEALAATAPYLLTYVLLDDLFAGQLSLQRTGWLVAGIALALAVQIGFGIPSVSRIYGAAYGQMGEARIRLADHLRRLPMGFFSRRRSGQLAGVLTSDMALIEDIWCHFIGLFTVSAALPLFMGLALVAIDWRMGLAIFLTLPLAVVVLLGAMRRMDRETRALVQASDHAKNASAEYVQGIAVLRSFGRQGEGLERLRLALAQLRDAAIRMETGPAPLIHAFSFITEAGFVCVLLIGSYLLSGGTLGAPAFLMFALLAITMTRRLSDLGITLWLLRFAHKGLPRVRNLLAQAPLAEPAQAEAPTHFEIRLDGVSLAYDSAADARHALRDVSCTLPERSLTAIVGPSGAGKTSLMNVIARLWEVSEGSVRIGGIDVRAMPFEDLHRHVAMVFQDVVLFSGTVADNLRVGRPDADMQALMAAAQQARAHDFIMALPQGYDTPLGEGGARLSGGERQRIAFARAILKDAPIVLLDEATASLDATHERELQQAIDRLTRDKTVVVIAHRLRTVRHADQLLVLEGGRLVEQGRHEVLLAAGGTYARLWRRQSEVRGWKLAGQDQAKGEAAPSTTTATR</sequence>
<dbReference type="AlphaFoldDB" id="A0A7T2S4Y6"/>
<feature type="domain" description="ABC transmembrane type-1" evidence="14">
    <location>
        <begin position="24"/>
        <end position="297"/>
    </location>
</feature>
<dbReference type="PROSITE" id="PS50893">
    <property type="entry name" value="ABC_TRANSPORTER_2"/>
    <property type="match status" value="1"/>
</dbReference>
<evidence type="ECO:0000256" key="10">
    <source>
        <dbReference type="ARBA" id="ARBA00023136"/>
    </source>
</evidence>
<dbReference type="SUPFAM" id="SSF90123">
    <property type="entry name" value="ABC transporter transmembrane region"/>
    <property type="match status" value="1"/>
</dbReference>
<dbReference type="SMART" id="SM00382">
    <property type="entry name" value="AAA"/>
    <property type="match status" value="1"/>
</dbReference>
<evidence type="ECO:0000256" key="9">
    <source>
        <dbReference type="ARBA" id="ARBA00023055"/>
    </source>
</evidence>
<dbReference type="Gene3D" id="3.40.50.300">
    <property type="entry name" value="P-loop containing nucleotide triphosphate hydrolases"/>
    <property type="match status" value="1"/>
</dbReference>
<dbReference type="GO" id="GO:0034040">
    <property type="term" value="F:ATPase-coupled lipid transmembrane transporter activity"/>
    <property type="evidence" value="ECO:0007669"/>
    <property type="project" value="TreeGrafter"/>
</dbReference>
<dbReference type="InterPro" id="IPR036640">
    <property type="entry name" value="ABC1_TM_sf"/>
</dbReference>
<feature type="region of interest" description="Disordered" evidence="11">
    <location>
        <begin position="582"/>
        <end position="601"/>
    </location>
</feature>
<dbReference type="InterPro" id="IPR027417">
    <property type="entry name" value="P-loop_NTPase"/>
</dbReference>
<keyword evidence="8 12" id="KW-1133">Transmembrane helix</keyword>
<dbReference type="EMBL" id="CP065668">
    <property type="protein sequence ID" value="QPS09034.1"/>
    <property type="molecule type" value="Genomic_DNA"/>
</dbReference>
<evidence type="ECO:0000256" key="3">
    <source>
        <dbReference type="ARBA" id="ARBA00022475"/>
    </source>
</evidence>
<evidence type="ECO:0000256" key="5">
    <source>
        <dbReference type="ARBA" id="ARBA00022741"/>
    </source>
</evidence>
<dbReference type="InterPro" id="IPR039421">
    <property type="entry name" value="Type_1_exporter"/>
</dbReference>
<comment type="subcellular location">
    <subcellularLocation>
        <location evidence="1">Cell membrane</location>
        <topology evidence="1">Multi-pass membrane protein</topology>
    </subcellularLocation>
</comment>
<evidence type="ECO:0000256" key="11">
    <source>
        <dbReference type="SAM" id="MobiDB-lite"/>
    </source>
</evidence>
<keyword evidence="5" id="KW-0547">Nucleotide-binding</keyword>
<dbReference type="GO" id="GO:0140359">
    <property type="term" value="F:ABC-type transporter activity"/>
    <property type="evidence" value="ECO:0007669"/>
    <property type="project" value="InterPro"/>
</dbReference>
<feature type="transmembrane region" description="Helical" evidence="12">
    <location>
        <begin position="133"/>
        <end position="158"/>
    </location>
</feature>
<name>A0A7T2S4Y6_DELAC</name>
<proteinExistence type="predicted"/>
<dbReference type="PANTHER" id="PTHR24221">
    <property type="entry name" value="ATP-BINDING CASSETTE SUB-FAMILY B"/>
    <property type="match status" value="1"/>
</dbReference>
<dbReference type="InterPro" id="IPR017871">
    <property type="entry name" value="ABC_transporter-like_CS"/>
</dbReference>
<protein>
    <submittedName>
        <fullName evidence="15">ABC transporter ATP-binding protein</fullName>
    </submittedName>
</protein>
<dbReference type="PANTHER" id="PTHR24221:SF397">
    <property type="entry name" value="ABC TRANSPORTER, ATP-BINDING TRANSMEMBRANE PROTEIN"/>
    <property type="match status" value="1"/>
</dbReference>
<evidence type="ECO:0000256" key="1">
    <source>
        <dbReference type="ARBA" id="ARBA00004651"/>
    </source>
</evidence>
<keyword evidence="10 12" id="KW-0472">Membrane</keyword>
<keyword evidence="3" id="KW-1003">Cell membrane</keyword>
<dbReference type="InterPro" id="IPR003439">
    <property type="entry name" value="ABC_transporter-like_ATP-bd"/>
</dbReference>
<dbReference type="Proteomes" id="UP000594778">
    <property type="component" value="Chromosome"/>
</dbReference>
<dbReference type="CDD" id="cd07346">
    <property type="entry name" value="ABC_6TM_exporters"/>
    <property type="match status" value="1"/>
</dbReference>
<keyword evidence="9" id="KW-0445">Lipid transport</keyword>
<dbReference type="Gene3D" id="1.20.1560.10">
    <property type="entry name" value="ABC transporter type 1, transmembrane domain"/>
    <property type="match status" value="1"/>
</dbReference>
<evidence type="ECO:0000256" key="4">
    <source>
        <dbReference type="ARBA" id="ARBA00022692"/>
    </source>
</evidence>
<dbReference type="InterPro" id="IPR011527">
    <property type="entry name" value="ABC1_TM_dom"/>
</dbReference>
<reference evidence="15 16" key="1">
    <citation type="submission" date="2020-12" db="EMBL/GenBank/DDBJ databases">
        <title>FDA dAtabase for Regulatory Grade micrObial Sequences (FDA-ARGOS): Supporting development and validation of Infectious Disease Dx tests.</title>
        <authorList>
            <person name="Sproer C."/>
            <person name="Gronow S."/>
            <person name="Severitt S."/>
            <person name="Schroder I."/>
            <person name="Tallon L."/>
            <person name="Sadzewicz L."/>
            <person name="Zhao X."/>
            <person name="Boylan J."/>
            <person name="Ott S."/>
            <person name="Bowen H."/>
            <person name="Vavikolanu K."/>
            <person name="Mehta A."/>
            <person name="Aluvathingal J."/>
            <person name="Nadendla S."/>
            <person name="Lowell S."/>
            <person name="Myers T."/>
            <person name="Yan Y."/>
            <person name="Sichtig H."/>
        </authorList>
    </citation>
    <scope>NUCLEOTIDE SEQUENCE [LARGE SCALE GENOMIC DNA]</scope>
    <source>
        <strain evidence="15 16">FDAARGOS_909</strain>
    </source>
</reference>
<dbReference type="RefSeq" id="WP_197956110.1">
    <property type="nucleotide sequence ID" value="NZ_CP065668.1"/>
</dbReference>
<evidence type="ECO:0000259" key="14">
    <source>
        <dbReference type="PROSITE" id="PS50929"/>
    </source>
</evidence>
<keyword evidence="4 12" id="KW-0812">Transmembrane</keyword>
<evidence type="ECO:0000256" key="12">
    <source>
        <dbReference type="SAM" id="Phobius"/>
    </source>
</evidence>
<keyword evidence="6 15" id="KW-0067">ATP-binding</keyword>
<dbReference type="Pfam" id="PF00005">
    <property type="entry name" value="ABC_tran"/>
    <property type="match status" value="1"/>
</dbReference>
<keyword evidence="2" id="KW-0813">Transport</keyword>
<dbReference type="GO" id="GO:0016887">
    <property type="term" value="F:ATP hydrolysis activity"/>
    <property type="evidence" value="ECO:0007669"/>
    <property type="project" value="InterPro"/>
</dbReference>
<evidence type="ECO:0000256" key="6">
    <source>
        <dbReference type="ARBA" id="ARBA00022840"/>
    </source>
</evidence>
<organism evidence="15 16">
    <name type="scientific">Delftia acidovorans</name>
    <name type="common">Pseudomonas acidovorans</name>
    <name type="synonym">Comamonas acidovorans</name>
    <dbReference type="NCBI Taxonomy" id="80866"/>
    <lineage>
        <taxon>Bacteria</taxon>
        <taxon>Pseudomonadati</taxon>
        <taxon>Pseudomonadota</taxon>
        <taxon>Betaproteobacteria</taxon>
        <taxon>Burkholderiales</taxon>
        <taxon>Comamonadaceae</taxon>
        <taxon>Delftia</taxon>
    </lineage>
</organism>
<dbReference type="SUPFAM" id="SSF52540">
    <property type="entry name" value="P-loop containing nucleoside triphosphate hydrolases"/>
    <property type="match status" value="1"/>
</dbReference>
<evidence type="ECO:0000256" key="8">
    <source>
        <dbReference type="ARBA" id="ARBA00022989"/>
    </source>
</evidence>
<dbReference type="GO" id="GO:0005524">
    <property type="term" value="F:ATP binding"/>
    <property type="evidence" value="ECO:0007669"/>
    <property type="project" value="UniProtKB-KW"/>
</dbReference>
<gene>
    <name evidence="15" type="ORF">I6G66_02990</name>
</gene>
<dbReference type="InterPro" id="IPR003593">
    <property type="entry name" value="AAA+_ATPase"/>
</dbReference>
<dbReference type="PROSITE" id="PS50929">
    <property type="entry name" value="ABC_TM1F"/>
    <property type="match status" value="1"/>
</dbReference>
<feature type="domain" description="ABC transporter" evidence="13">
    <location>
        <begin position="336"/>
        <end position="573"/>
    </location>
</feature>
<feature type="transmembrane region" description="Helical" evidence="12">
    <location>
        <begin position="164"/>
        <end position="181"/>
    </location>
</feature>
<evidence type="ECO:0000256" key="2">
    <source>
        <dbReference type="ARBA" id="ARBA00022448"/>
    </source>
</evidence>
<keyword evidence="7" id="KW-1278">Translocase</keyword>